<dbReference type="Proteomes" id="UP000281553">
    <property type="component" value="Unassembled WGS sequence"/>
</dbReference>
<evidence type="ECO:0000313" key="1">
    <source>
        <dbReference type="EMBL" id="VDN29953.1"/>
    </source>
</evidence>
<reference evidence="1 2" key="1">
    <citation type="submission" date="2018-11" db="EMBL/GenBank/DDBJ databases">
        <authorList>
            <consortium name="Pathogen Informatics"/>
        </authorList>
    </citation>
    <scope>NUCLEOTIDE SEQUENCE [LARGE SCALE GENOMIC DNA]</scope>
</reference>
<protein>
    <submittedName>
        <fullName evidence="1">Uncharacterized protein</fullName>
    </submittedName>
</protein>
<name>A0A3P7N0I0_DIBLA</name>
<sequence>MNVPTTTNAIFTTDPTTILSITGMITSILSTNTIITTIPNTTTKSTTTTTATSSPRIVRGRVRDLKRRYDLNISQTLTCLQARTRIAVQ</sequence>
<keyword evidence="2" id="KW-1185">Reference proteome</keyword>
<proteinExistence type="predicted"/>
<dbReference type="AlphaFoldDB" id="A0A3P7N0I0"/>
<evidence type="ECO:0000313" key="2">
    <source>
        <dbReference type="Proteomes" id="UP000281553"/>
    </source>
</evidence>
<organism evidence="1 2">
    <name type="scientific">Dibothriocephalus latus</name>
    <name type="common">Fish tapeworm</name>
    <name type="synonym">Diphyllobothrium latum</name>
    <dbReference type="NCBI Taxonomy" id="60516"/>
    <lineage>
        <taxon>Eukaryota</taxon>
        <taxon>Metazoa</taxon>
        <taxon>Spiralia</taxon>
        <taxon>Lophotrochozoa</taxon>
        <taxon>Platyhelminthes</taxon>
        <taxon>Cestoda</taxon>
        <taxon>Eucestoda</taxon>
        <taxon>Diphyllobothriidea</taxon>
        <taxon>Diphyllobothriidae</taxon>
        <taxon>Dibothriocephalus</taxon>
    </lineage>
</organism>
<accession>A0A3P7N0I0</accession>
<dbReference type="EMBL" id="UYRU01079284">
    <property type="protein sequence ID" value="VDN29953.1"/>
    <property type="molecule type" value="Genomic_DNA"/>
</dbReference>
<gene>
    <name evidence="1" type="ORF">DILT_LOCUS15451</name>
</gene>